<reference evidence="2" key="1">
    <citation type="submission" date="2017-04" db="EMBL/GenBank/DDBJ databases">
        <title>Function of individual gut microbiota members based on whole genome sequencing of pure cultures obtained from chicken caecum.</title>
        <authorList>
            <person name="Medvecky M."/>
            <person name="Cejkova D."/>
            <person name="Polansky O."/>
            <person name="Karasova D."/>
            <person name="Kubasova T."/>
            <person name="Cizek A."/>
            <person name="Rychlik I."/>
        </authorList>
    </citation>
    <scope>NUCLEOTIDE SEQUENCE [LARGE SCALE GENOMIC DNA]</scope>
    <source>
        <strain evidence="2">An75</strain>
    </source>
</reference>
<dbReference type="EMBL" id="NFHM01000024">
    <property type="protein sequence ID" value="OUN40999.1"/>
    <property type="molecule type" value="Genomic_DNA"/>
</dbReference>
<protein>
    <submittedName>
        <fullName evidence="1">Uncharacterized protein</fullName>
    </submittedName>
</protein>
<name>A0A1Y3U3L2_9FIRM</name>
<dbReference type="AlphaFoldDB" id="A0A1Y3U3L2"/>
<evidence type="ECO:0000313" key="2">
    <source>
        <dbReference type="Proteomes" id="UP000195455"/>
    </source>
</evidence>
<dbReference type="Proteomes" id="UP000195455">
    <property type="component" value="Unassembled WGS sequence"/>
</dbReference>
<proteinExistence type="predicted"/>
<sequence>MLIDASLHVNAGLVIRSGKNPSYYSLSGLEFVLPEEEKQSKKGYRDVTGDIITDESINDIEVLVQSTDNYGPENDMISRCLKLFPQNTDPDIVAMKIGLIDITNSTHLSQYKNKISMVELSNIIAAIPNIDARIQMGDPEVVNEIARSNGKINLFSFASKYCCYHNRNLYGKDDYSILDTVLKKYLPRYFDDITKSQIQKWQDRYQYKEYNDYITRKLDELGIHTENRKRKFDHFVWYKNR</sequence>
<comment type="caution">
    <text evidence="1">The sequence shown here is derived from an EMBL/GenBank/DDBJ whole genome shotgun (WGS) entry which is preliminary data.</text>
</comment>
<evidence type="ECO:0000313" key="1">
    <source>
        <dbReference type="EMBL" id="OUN40999.1"/>
    </source>
</evidence>
<accession>A0A1Y3U3L2</accession>
<gene>
    <name evidence="1" type="ORF">B5G26_12720</name>
</gene>
<organism evidence="1 2">
    <name type="scientific">Anaerotignum lactatifermentans</name>
    <dbReference type="NCBI Taxonomy" id="160404"/>
    <lineage>
        <taxon>Bacteria</taxon>
        <taxon>Bacillati</taxon>
        <taxon>Bacillota</taxon>
        <taxon>Clostridia</taxon>
        <taxon>Lachnospirales</taxon>
        <taxon>Anaerotignaceae</taxon>
        <taxon>Anaerotignum</taxon>
    </lineage>
</organism>